<dbReference type="PANTHER" id="PTHR43569:SF2">
    <property type="entry name" value="AMIDOHYDROLASE-RELATED DOMAIN-CONTAINING PROTEIN"/>
    <property type="match status" value="1"/>
</dbReference>
<sequence>MIDAHHHFWQVGRGDYTWMTPNLTPLLRDFGPDDLAPLIDDAGISRTILVQAAETEAETDFLLNIAERTDFVAGVVGWLDMLDERFSARLDHYSAQPKWLGFRPMLQEHDPALIKNPLFRTALAEVARRNIPFDILTFPSHLPALLDVLDDVPNLRGIINHLSKPDMKQAELGEWGESISRLAAYPQLMCKVSGMVTEAGTDWNADRIRPFLRHVADSFGPDRLVFGTDWPVCTLAASHAEVVELARTLLGELFGQADLHKIFETNAVSFYGLNK</sequence>
<evidence type="ECO:0000313" key="4">
    <source>
        <dbReference type="Proteomes" id="UP001202117"/>
    </source>
</evidence>
<evidence type="ECO:0000313" key="3">
    <source>
        <dbReference type="EMBL" id="MCH4564352.1"/>
    </source>
</evidence>
<dbReference type="InterPro" id="IPR052350">
    <property type="entry name" value="Metallo-dep_Lactonases"/>
</dbReference>
<gene>
    <name evidence="3" type="ORF">MKP05_14670</name>
</gene>
<protein>
    <submittedName>
        <fullName evidence="3">Amidohydrolase family protein</fullName>
    </submittedName>
</protein>
<dbReference type="Gene3D" id="3.20.20.140">
    <property type="entry name" value="Metal-dependent hydrolases"/>
    <property type="match status" value="1"/>
</dbReference>
<dbReference type="Pfam" id="PF04909">
    <property type="entry name" value="Amidohydro_2"/>
    <property type="match status" value="1"/>
</dbReference>
<comment type="caution">
    <text evidence="3">The sequence shown here is derived from an EMBL/GenBank/DDBJ whole genome shotgun (WGS) entry which is preliminary data.</text>
</comment>
<dbReference type="Proteomes" id="UP001202117">
    <property type="component" value="Unassembled WGS sequence"/>
</dbReference>
<dbReference type="PANTHER" id="PTHR43569">
    <property type="entry name" value="AMIDOHYDROLASE"/>
    <property type="match status" value="1"/>
</dbReference>
<dbReference type="RefSeq" id="WP_240569014.1">
    <property type="nucleotide sequence ID" value="NZ_JAKVPY010000018.1"/>
</dbReference>
<evidence type="ECO:0000259" key="2">
    <source>
        <dbReference type="Pfam" id="PF04909"/>
    </source>
</evidence>
<accession>A0ABS9RWX4</accession>
<keyword evidence="4" id="KW-1185">Reference proteome</keyword>
<organism evidence="3 4">
    <name type="scientific">Halomonas flagellata</name>
    <dbReference type="NCBI Taxonomy" id="2920385"/>
    <lineage>
        <taxon>Bacteria</taxon>
        <taxon>Pseudomonadati</taxon>
        <taxon>Pseudomonadota</taxon>
        <taxon>Gammaproteobacteria</taxon>
        <taxon>Oceanospirillales</taxon>
        <taxon>Halomonadaceae</taxon>
        <taxon>Halomonas</taxon>
    </lineage>
</organism>
<evidence type="ECO:0000256" key="1">
    <source>
        <dbReference type="ARBA" id="ARBA00038310"/>
    </source>
</evidence>
<comment type="similarity">
    <text evidence="1">Belongs to the metallo-dependent hydrolases superfamily.</text>
</comment>
<reference evidence="3 4" key="1">
    <citation type="submission" date="2022-02" db="EMBL/GenBank/DDBJ databases">
        <title>Halomonas fukangensis sp. nov., a halophilic bacterium isolated from a bulk soil of Kalidium foliatum at Fukang.</title>
        <authorList>
            <person name="Huang Y."/>
        </authorList>
    </citation>
    <scope>NUCLEOTIDE SEQUENCE [LARGE SCALE GENOMIC DNA]</scope>
    <source>
        <strain evidence="3 4">EGI 63088</strain>
    </source>
</reference>
<dbReference type="EMBL" id="JAKVPY010000018">
    <property type="protein sequence ID" value="MCH4564352.1"/>
    <property type="molecule type" value="Genomic_DNA"/>
</dbReference>
<dbReference type="InterPro" id="IPR032466">
    <property type="entry name" value="Metal_Hydrolase"/>
</dbReference>
<proteinExistence type="inferred from homology"/>
<name>A0ABS9RWX4_9GAMM</name>
<feature type="domain" description="Amidohydrolase-related" evidence="2">
    <location>
        <begin position="2"/>
        <end position="273"/>
    </location>
</feature>
<dbReference type="InterPro" id="IPR006680">
    <property type="entry name" value="Amidohydro-rel"/>
</dbReference>
<dbReference type="SUPFAM" id="SSF51556">
    <property type="entry name" value="Metallo-dependent hydrolases"/>
    <property type="match status" value="1"/>
</dbReference>